<organism evidence="3">
    <name type="scientific">Actinomyces succiniciruminis</name>
    <dbReference type="NCBI Taxonomy" id="1522002"/>
    <lineage>
        <taxon>Bacteria</taxon>
        <taxon>Bacillati</taxon>
        <taxon>Actinomycetota</taxon>
        <taxon>Actinomycetes</taxon>
        <taxon>Actinomycetales</taxon>
        <taxon>Actinomycetaceae</taxon>
        <taxon>Actinomyces</taxon>
    </lineage>
</organism>
<keyword evidence="1" id="KW-0812">Transmembrane</keyword>
<name>A0A1L7RRV4_9ACTO</name>
<keyword evidence="1" id="KW-0472">Membrane</keyword>
<feature type="transmembrane region" description="Helical" evidence="1">
    <location>
        <begin position="218"/>
        <end position="238"/>
    </location>
</feature>
<dbReference type="AlphaFoldDB" id="A0A1L7RRV4"/>
<reference evidence="3" key="1">
    <citation type="submission" date="2014-07" db="EMBL/GenBank/DDBJ databases">
        <authorList>
            <person name="Zhang J.E."/>
            <person name="Yang H."/>
            <person name="Guo J."/>
            <person name="Deng Z."/>
            <person name="Luo H."/>
            <person name="Luo M."/>
            <person name="Zhao B."/>
        </authorList>
    </citation>
    <scope>NUCLEOTIDE SEQUENCE</scope>
    <source>
        <strain evidence="3">AM4</strain>
    </source>
</reference>
<feature type="transmembrane region" description="Helical" evidence="1">
    <location>
        <begin position="297"/>
        <end position="319"/>
    </location>
</feature>
<evidence type="ECO:0000313" key="3">
    <source>
        <dbReference type="EMBL" id="CED91903.1"/>
    </source>
</evidence>
<accession>A0A1L7RRV4</accession>
<evidence type="ECO:0000256" key="1">
    <source>
        <dbReference type="SAM" id="Phobius"/>
    </source>
</evidence>
<proteinExistence type="predicted"/>
<keyword evidence="2" id="KW-0732">Signal</keyword>
<evidence type="ECO:0000256" key="2">
    <source>
        <dbReference type="SAM" id="SignalP"/>
    </source>
</evidence>
<feature type="chain" id="PRO_5039474774" evidence="2">
    <location>
        <begin position="22"/>
        <end position="332"/>
    </location>
</feature>
<feature type="transmembrane region" description="Helical" evidence="1">
    <location>
        <begin position="267"/>
        <end position="285"/>
    </location>
</feature>
<dbReference type="EMBL" id="LK995525">
    <property type="protein sequence ID" value="CED91903.1"/>
    <property type="molecule type" value="Genomic_DNA"/>
</dbReference>
<feature type="signal peptide" evidence="2">
    <location>
        <begin position="1"/>
        <end position="21"/>
    </location>
</feature>
<protein>
    <submittedName>
        <fullName evidence="3">Uncharacterized protein</fullName>
    </submittedName>
</protein>
<sequence>MRASLHILLTVILALVPISTAVDYAHNQEQQHLHAAEQLGTRFNWPAARNLAEPDDALETLTTAAAESGVNVLRVSIDSSGRDRRHIHYYVYLGGRDTQLFDIIELSRGNWPSASGLRHGETATTIEPTNPGVVGVPNVVAGRYDLSVEPLETAYNRLPAEGTYTVEAPTRDARDEFLQLIAGALTDMSGEEYKPADLNPVDPSEIASAKLRTTASRFFLYAPYLLTLIAAALIPATVTRAGRQLGVLSLHGYPNNRIWYTTTGRPTLITLGAGLAVTIVLALTVPEMSGILVHTMFLRYMLASAAVLLVTYGVGMATISRFKVSDLVKGRL</sequence>
<gene>
    <name evidence="3" type="ORF">AAM4_2071</name>
</gene>
<keyword evidence="1" id="KW-1133">Transmembrane helix</keyword>